<feature type="binding site" evidence="9">
    <location>
        <position position="200"/>
    </location>
    <ligand>
        <name>succinyl-CoA</name>
        <dbReference type="ChEBI" id="CHEBI:57292"/>
    </ligand>
</feature>
<feature type="binding site" evidence="9">
    <location>
        <position position="264"/>
    </location>
    <ligand>
        <name>succinyl-CoA</name>
        <dbReference type="ChEBI" id="CHEBI:57292"/>
    </ligand>
</feature>
<dbReference type="SUPFAM" id="SSF51161">
    <property type="entry name" value="Trimeric LpxA-like enzymes"/>
    <property type="match status" value="1"/>
</dbReference>
<feature type="binding site" evidence="9">
    <location>
        <position position="218"/>
    </location>
    <ligand>
        <name>succinyl-CoA</name>
        <dbReference type="ChEBI" id="CHEBI:57292"/>
    </ligand>
</feature>
<dbReference type="Gene3D" id="3.30.60.70">
    <property type="entry name" value="Trimeric LpxA-like enzymes"/>
    <property type="match status" value="1"/>
</dbReference>
<feature type="binding site" evidence="9">
    <location>
        <position position="182"/>
    </location>
    <ligand>
        <name>Mg(2+)</name>
        <dbReference type="ChEBI" id="CHEBI:18420"/>
        <label>2</label>
        <note>ligand shared between trimeric partners</note>
    </ligand>
</feature>
<dbReference type="EC" id="2.3.1.117" evidence="9"/>
<comment type="catalytic activity">
    <reaction evidence="9">
        <text>(S)-2,3,4,5-tetrahydrodipicolinate + succinyl-CoA + H2O = (S)-2-succinylamino-6-oxoheptanedioate + CoA</text>
        <dbReference type="Rhea" id="RHEA:17325"/>
        <dbReference type="ChEBI" id="CHEBI:15377"/>
        <dbReference type="ChEBI" id="CHEBI:15685"/>
        <dbReference type="ChEBI" id="CHEBI:16845"/>
        <dbReference type="ChEBI" id="CHEBI:57287"/>
        <dbReference type="ChEBI" id="CHEBI:57292"/>
        <dbReference type="EC" id="2.3.1.117"/>
    </reaction>
</comment>
<keyword evidence="7 9" id="KW-0457">Lysine biosynthesis</keyword>
<comment type="function">
    <text evidence="9">Catalyzes the conversion of the cyclic tetrahydrodipicolinate (THDP) into the acyclic N-succinyl-L-2-amino-6-oxopimelate using succinyl-CoA.</text>
</comment>
<evidence type="ECO:0000256" key="6">
    <source>
        <dbReference type="ARBA" id="ARBA00022915"/>
    </source>
</evidence>
<organism evidence="11 12">
    <name type="scientific">Williamsia marianensis</name>
    <dbReference type="NCBI Taxonomy" id="85044"/>
    <lineage>
        <taxon>Bacteria</taxon>
        <taxon>Bacillati</taxon>
        <taxon>Actinomycetota</taxon>
        <taxon>Actinomycetes</taxon>
        <taxon>Mycobacteriales</taxon>
        <taxon>Nocardiaceae</taxon>
        <taxon>Williamsia</taxon>
    </lineage>
</organism>
<dbReference type="InterPro" id="IPR001451">
    <property type="entry name" value="Hexapep"/>
</dbReference>
<dbReference type="EMBL" id="JAWLUM010000007">
    <property type="protein sequence ID" value="MDV7136977.1"/>
    <property type="molecule type" value="Genomic_DNA"/>
</dbReference>
<comment type="pathway">
    <text evidence="9">Amino-acid biosynthesis; L-lysine biosynthesis via DAP pathway; LL-2,6-diaminopimelate from (S)-tetrahydrodipicolinate (succinylase route): step 1/3.</text>
</comment>
<dbReference type="InterPro" id="IPR032784">
    <property type="entry name" value="THDPS_M"/>
</dbReference>
<comment type="caution">
    <text evidence="11">The sequence shown here is derived from an EMBL/GenBank/DDBJ whole genome shotgun (WGS) entry which is preliminary data.</text>
</comment>
<feature type="binding site" evidence="9">
    <location>
        <begin position="289"/>
        <end position="292"/>
    </location>
    <ligand>
        <name>succinyl-CoA</name>
        <dbReference type="ChEBI" id="CHEBI:57292"/>
    </ligand>
</feature>
<gene>
    <name evidence="9 11" type="primary">dapD</name>
    <name evidence="11" type="ORF">R4198_25075</name>
</gene>
<sequence length="316" mass="32461">MTNASGASAIGIATITDDGAVLDTWYPSPELTEVTESGTTLLEGDDVPADLASLVGSDTARGVRTVAVRTSIVLADAPSDAHDAYLRLHLLSHRLVVPHGANMDGVFGKLSNVVWTNFGPCAVEGFELTRAKLRARGQVTVYGIDKFPRMVDYVVPSGVRIADAGRVRLGAHLAEGTTVMHEGFVNFNAGTLGQSMIEGRISAGVIVGDGSDVGGGASTMGTLSGGGKEIISLGKRCLLGANSGCGIALGDDCVIEAGLYVTAGTKVTGPDGTVVKARELSGKSNILFRRNSTTGAVEVAPWKGDGIELNAALHAN</sequence>
<comment type="caution">
    <text evidence="9">Lacks conserved residue(s) required for the propagation of feature annotation.</text>
</comment>
<dbReference type="Proteomes" id="UP001185792">
    <property type="component" value="Unassembled WGS sequence"/>
</dbReference>
<evidence type="ECO:0000313" key="11">
    <source>
        <dbReference type="EMBL" id="MDV7136977.1"/>
    </source>
</evidence>
<dbReference type="InterPro" id="IPR011004">
    <property type="entry name" value="Trimer_LpxA-like_sf"/>
</dbReference>
<feature type="active site" description="Acyl-anhydride intermediate" evidence="9">
    <location>
        <position position="198"/>
    </location>
</feature>
<dbReference type="InterPro" id="IPR019875">
    <property type="entry name" value="DapD_actinobacteria"/>
</dbReference>
<name>A0ABU4F252_WILMA</name>
<evidence type="ECO:0000256" key="7">
    <source>
        <dbReference type="ARBA" id="ARBA00023154"/>
    </source>
</evidence>
<proteinExistence type="inferred from homology"/>
<evidence type="ECO:0000256" key="1">
    <source>
        <dbReference type="ARBA" id="ARBA00022490"/>
    </source>
</evidence>
<feature type="binding site" evidence="9">
    <location>
        <position position="215"/>
    </location>
    <ligand>
        <name>succinyl-CoA</name>
        <dbReference type="ChEBI" id="CHEBI:57292"/>
    </ligand>
</feature>
<dbReference type="HAMAP" id="MF_02122">
    <property type="entry name" value="DapD_type2"/>
    <property type="match status" value="1"/>
</dbReference>
<keyword evidence="1 9" id="KW-0963">Cytoplasm</keyword>
<dbReference type="RefSeq" id="WP_116914926.1">
    <property type="nucleotide sequence ID" value="NZ_JAWLUM010000007.1"/>
</dbReference>
<keyword evidence="12" id="KW-1185">Reference proteome</keyword>
<keyword evidence="6 9" id="KW-0220">Diaminopimelate biosynthesis</keyword>
<dbReference type="GO" id="GO:0008666">
    <property type="term" value="F:2,3,4,5-tetrahydropyridine-2,6-dicarboxylate N-succinyltransferase activity"/>
    <property type="evidence" value="ECO:0007669"/>
    <property type="project" value="UniProtKB-EC"/>
</dbReference>
<evidence type="ECO:0000256" key="5">
    <source>
        <dbReference type="ARBA" id="ARBA00022842"/>
    </source>
</evidence>
<comment type="similarity">
    <text evidence="9">Belongs to the type 2 tetrahydrodipicolinate N-succinyltransferase family.</text>
</comment>
<evidence type="ECO:0000256" key="8">
    <source>
        <dbReference type="ARBA" id="ARBA00023315"/>
    </source>
</evidence>
<keyword evidence="4 9" id="KW-0479">Metal-binding</keyword>
<keyword evidence="5 9" id="KW-0460">Magnesium</keyword>
<evidence type="ECO:0000256" key="4">
    <source>
        <dbReference type="ARBA" id="ARBA00022723"/>
    </source>
</evidence>
<dbReference type="InterPro" id="IPR038361">
    <property type="entry name" value="THDPS_M_sf"/>
</dbReference>
<evidence type="ECO:0000256" key="2">
    <source>
        <dbReference type="ARBA" id="ARBA00022605"/>
    </source>
</evidence>
<dbReference type="Gene3D" id="2.160.10.10">
    <property type="entry name" value="Hexapeptide repeat proteins"/>
    <property type="match status" value="1"/>
</dbReference>
<feature type="domain" description="2,3,4,5-tetrahydropyridine-2,6-dicarboxylate N-succinyltransferase middle" evidence="10">
    <location>
        <begin position="110"/>
        <end position="149"/>
    </location>
</feature>
<protein>
    <recommendedName>
        <fullName evidence="9">2,3,4,5-tetrahydropyridine-2,6-dicarboxylate N-succinyltransferase</fullName>
        <ecNumber evidence="9">2.3.1.117</ecNumber>
    </recommendedName>
    <alternativeName>
        <fullName evidence="9">Tetrahydrodipicolinate N-succinyltransferase</fullName>
        <shortName evidence="9">THDP succinyltransferase</shortName>
        <shortName evidence="9">THP succinyltransferase</shortName>
    </alternativeName>
    <alternativeName>
        <fullName evidence="9">Tetrahydropicolinate succinylase</fullName>
    </alternativeName>
</protein>
<dbReference type="CDD" id="cd04649">
    <property type="entry name" value="LbH_THP_succinylT_putative"/>
    <property type="match status" value="1"/>
</dbReference>
<feature type="binding site" evidence="9">
    <location>
        <position position="241"/>
    </location>
    <ligand>
        <name>succinyl-CoA</name>
        <dbReference type="ChEBI" id="CHEBI:57292"/>
    </ligand>
</feature>
<comment type="subunit">
    <text evidence="9">Homotrimer.</text>
</comment>
<dbReference type="Pfam" id="PF14602">
    <property type="entry name" value="Hexapep_2"/>
    <property type="match status" value="1"/>
</dbReference>
<comment type="subcellular location">
    <subcellularLocation>
        <location evidence="9">Cytoplasm</location>
    </subcellularLocation>
</comment>
<keyword evidence="8 9" id="KW-0012">Acyltransferase</keyword>
<dbReference type="InterPro" id="IPR026586">
    <property type="entry name" value="Type2_DapD"/>
</dbReference>
<reference evidence="11 12" key="1">
    <citation type="submission" date="2023-10" db="EMBL/GenBank/DDBJ databases">
        <title>Development of a sustainable strategy for remediation of hydrocarbon-contaminated territories based on the waste exchange concept.</title>
        <authorList>
            <person name="Krivoruchko A."/>
        </authorList>
    </citation>
    <scope>NUCLEOTIDE SEQUENCE [LARGE SCALE GENOMIC DNA]</scope>
    <source>
        <strain evidence="11 12">IEGM 1236</strain>
    </source>
</reference>
<keyword evidence="3 9" id="KW-0808">Transferase</keyword>
<dbReference type="NCBIfam" id="TIGR03535">
    <property type="entry name" value="DapD_actino"/>
    <property type="match status" value="1"/>
</dbReference>
<dbReference type="Pfam" id="PF14789">
    <property type="entry name" value="THDPS_M"/>
    <property type="match status" value="1"/>
</dbReference>
<evidence type="ECO:0000256" key="3">
    <source>
        <dbReference type="ARBA" id="ARBA00022679"/>
    </source>
</evidence>
<feature type="binding site" evidence="9">
    <location>
        <begin position="256"/>
        <end position="257"/>
    </location>
    <ligand>
        <name>succinyl-CoA</name>
        <dbReference type="ChEBI" id="CHEBI:57292"/>
    </ligand>
</feature>
<accession>A0ABU4F252</accession>
<evidence type="ECO:0000313" key="12">
    <source>
        <dbReference type="Proteomes" id="UP001185792"/>
    </source>
</evidence>
<dbReference type="Gene3D" id="3.30.70.2010">
    <property type="match status" value="1"/>
</dbReference>
<evidence type="ECO:0000256" key="9">
    <source>
        <dbReference type="HAMAP-Rule" id="MF_02122"/>
    </source>
</evidence>
<keyword evidence="2 9" id="KW-0028">Amino-acid biosynthesis</keyword>
<evidence type="ECO:0000259" key="10">
    <source>
        <dbReference type="Pfam" id="PF14789"/>
    </source>
</evidence>
<feature type="binding site" evidence="9">
    <location>
        <position position="276"/>
    </location>
    <ligand>
        <name>succinyl-CoA</name>
        <dbReference type="ChEBI" id="CHEBI:57292"/>
    </ligand>
</feature>